<dbReference type="OrthoDB" id="714262at2"/>
<accession>A0A0C1FHK1</accession>
<keyword evidence="1" id="KW-0732">Signal</keyword>
<dbReference type="SUPFAM" id="SSF49464">
    <property type="entry name" value="Carboxypeptidase regulatory domain-like"/>
    <property type="match status" value="1"/>
</dbReference>
<comment type="caution">
    <text evidence="2">The sequence shown here is derived from an EMBL/GenBank/DDBJ whole genome shotgun (WGS) entry which is preliminary data.</text>
</comment>
<proteinExistence type="predicted"/>
<name>A0A0C1FHK1_9SPHI</name>
<keyword evidence="3" id="KW-1185">Reference proteome</keyword>
<dbReference type="RefSeq" id="WP_039481081.1">
    <property type="nucleotide sequence ID" value="NZ_JSYN01000032.1"/>
</dbReference>
<dbReference type="Proteomes" id="UP000031246">
    <property type="component" value="Unassembled WGS sequence"/>
</dbReference>
<feature type="signal peptide" evidence="1">
    <location>
        <begin position="1"/>
        <end position="23"/>
    </location>
</feature>
<evidence type="ECO:0000256" key="1">
    <source>
        <dbReference type="SAM" id="SignalP"/>
    </source>
</evidence>
<evidence type="ECO:0008006" key="4">
    <source>
        <dbReference type="Google" id="ProtNLM"/>
    </source>
</evidence>
<feature type="chain" id="PRO_5002132361" description="Carboxypeptidase-like regulatory domain-containing protein" evidence="1">
    <location>
        <begin position="24"/>
        <end position="190"/>
    </location>
</feature>
<dbReference type="InterPro" id="IPR008969">
    <property type="entry name" value="CarboxyPept-like_regulatory"/>
</dbReference>
<gene>
    <name evidence="2" type="ORF">OC25_22605</name>
</gene>
<sequence length="190" mass="22062">MKAFFTLFFLSLSFLLASKSINAQGIVSKGVVFEKGTDIRIALAVVTNMRTNQGVGTNDMGFFQIAAQIGDTLLVQKRKFDNQLIIVKSDKDFVVNLIRADMLLNDITIKAENKQESLLAVKLEHRKKTYFYGKNRSPLHYIRYPIAAIMELFSAERKRARRFDRYYDRELKEQEVDRFLILAWLKEIRA</sequence>
<evidence type="ECO:0000313" key="3">
    <source>
        <dbReference type="Proteomes" id="UP000031246"/>
    </source>
</evidence>
<reference evidence="2 3" key="1">
    <citation type="submission" date="2014-10" db="EMBL/GenBank/DDBJ databases">
        <title>Pedobacter Kyungheensis.</title>
        <authorList>
            <person name="Anderson B.M."/>
            <person name="Newman J.D."/>
        </authorList>
    </citation>
    <scope>NUCLEOTIDE SEQUENCE [LARGE SCALE GENOMIC DNA]</scope>
    <source>
        <strain evidence="2 3">KACC 16221</strain>
    </source>
</reference>
<evidence type="ECO:0000313" key="2">
    <source>
        <dbReference type="EMBL" id="KIA91258.1"/>
    </source>
</evidence>
<dbReference type="AlphaFoldDB" id="A0A0C1FHK1"/>
<protein>
    <recommendedName>
        <fullName evidence="4">Carboxypeptidase-like regulatory domain-containing protein</fullName>
    </recommendedName>
</protein>
<dbReference type="EMBL" id="JSYN01000032">
    <property type="protein sequence ID" value="KIA91258.1"/>
    <property type="molecule type" value="Genomic_DNA"/>
</dbReference>
<organism evidence="2 3">
    <name type="scientific">Pedobacter kyungheensis</name>
    <dbReference type="NCBI Taxonomy" id="1069985"/>
    <lineage>
        <taxon>Bacteria</taxon>
        <taxon>Pseudomonadati</taxon>
        <taxon>Bacteroidota</taxon>
        <taxon>Sphingobacteriia</taxon>
        <taxon>Sphingobacteriales</taxon>
        <taxon>Sphingobacteriaceae</taxon>
        <taxon>Pedobacter</taxon>
    </lineage>
</organism>